<dbReference type="InterPro" id="IPR000210">
    <property type="entry name" value="BTB/POZ_dom"/>
</dbReference>
<feature type="domain" description="BTB" evidence="1">
    <location>
        <begin position="18"/>
        <end position="90"/>
    </location>
</feature>
<dbReference type="Gene3D" id="3.30.710.10">
    <property type="entry name" value="Potassium Channel Kv1.1, Chain A"/>
    <property type="match status" value="1"/>
</dbReference>
<reference evidence="2" key="1">
    <citation type="journal article" date="2020" name="Stud. Mycol.">
        <title>101 Dothideomycetes genomes: a test case for predicting lifestyles and emergence of pathogens.</title>
        <authorList>
            <person name="Haridas S."/>
            <person name="Albert R."/>
            <person name="Binder M."/>
            <person name="Bloem J."/>
            <person name="Labutti K."/>
            <person name="Salamov A."/>
            <person name="Andreopoulos B."/>
            <person name="Baker S."/>
            <person name="Barry K."/>
            <person name="Bills G."/>
            <person name="Bluhm B."/>
            <person name="Cannon C."/>
            <person name="Castanera R."/>
            <person name="Culley D."/>
            <person name="Daum C."/>
            <person name="Ezra D."/>
            <person name="Gonzalez J."/>
            <person name="Henrissat B."/>
            <person name="Kuo A."/>
            <person name="Liang C."/>
            <person name="Lipzen A."/>
            <person name="Lutzoni F."/>
            <person name="Magnuson J."/>
            <person name="Mondo S."/>
            <person name="Nolan M."/>
            <person name="Ohm R."/>
            <person name="Pangilinan J."/>
            <person name="Park H.-J."/>
            <person name="Ramirez L."/>
            <person name="Alfaro M."/>
            <person name="Sun H."/>
            <person name="Tritt A."/>
            <person name="Yoshinaga Y."/>
            <person name="Zwiers L.-H."/>
            <person name="Turgeon B."/>
            <person name="Goodwin S."/>
            <person name="Spatafora J."/>
            <person name="Crous P."/>
            <person name="Grigoriev I."/>
        </authorList>
    </citation>
    <scope>NUCLEOTIDE SEQUENCE</scope>
    <source>
        <strain evidence="2">ATCC 36951</strain>
    </source>
</reference>
<dbReference type="SUPFAM" id="SSF54695">
    <property type="entry name" value="POZ domain"/>
    <property type="match status" value="1"/>
</dbReference>
<dbReference type="OrthoDB" id="3648886at2759"/>
<protein>
    <recommendedName>
        <fullName evidence="1">BTB domain-containing protein</fullName>
    </recommendedName>
</protein>
<evidence type="ECO:0000259" key="1">
    <source>
        <dbReference type="PROSITE" id="PS50097"/>
    </source>
</evidence>
<dbReference type="PANTHER" id="PTHR47843:SF2">
    <property type="entry name" value="BTB DOMAIN-CONTAINING PROTEIN"/>
    <property type="match status" value="1"/>
</dbReference>
<dbReference type="RefSeq" id="XP_033663397.1">
    <property type="nucleotide sequence ID" value="XM_033808438.1"/>
</dbReference>
<dbReference type="AlphaFoldDB" id="A0A6A6C8C8"/>
<proteinExistence type="predicted"/>
<dbReference type="InterPro" id="IPR011333">
    <property type="entry name" value="SKP1/BTB/POZ_sf"/>
</dbReference>
<accession>A0A6A6C8C8</accession>
<name>A0A6A6C8C8_ZASCE</name>
<keyword evidence="3" id="KW-1185">Reference proteome</keyword>
<evidence type="ECO:0000313" key="2">
    <source>
        <dbReference type="EMBL" id="KAF2162508.1"/>
    </source>
</evidence>
<gene>
    <name evidence="2" type="ORF">M409DRAFT_27132</name>
</gene>
<dbReference type="PANTHER" id="PTHR47843">
    <property type="entry name" value="BTB DOMAIN-CONTAINING PROTEIN-RELATED"/>
    <property type="match status" value="1"/>
</dbReference>
<dbReference type="EMBL" id="ML993613">
    <property type="protein sequence ID" value="KAF2162508.1"/>
    <property type="molecule type" value="Genomic_DNA"/>
</dbReference>
<evidence type="ECO:0000313" key="3">
    <source>
        <dbReference type="Proteomes" id="UP000799537"/>
    </source>
</evidence>
<sequence length="249" mass="28644">MADTAVAFAEQLKLSKATNITIYVGRRQPDIEPYVLPKIVLSNAAPYFHKIVNCDFKEGQEGVLHFPEDDQYSWRLFIYWLFNRRLPEPDRPAPPNPRHLGPRALSPFFSALIKAWSLGDKYDIPAFQNSVTLRMIRTFEISFPAMENVTEVFETTPVGCPLRQLIVEELVTATMKLRVAKIADIAPLSKLDGFFPLFIQCYQDLCANVQRYPLHNYGRNSTEMQKYLVEEDRDLANEVEAMMREHGQA</sequence>
<dbReference type="GeneID" id="54561710"/>
<dbReference type="PROSITE" id="PS50097">
    <property type="entry name" value="BTB"/>
    <property type="match status" value="1"/>
</dbReference>
<dbReference type="Proteomes" id="UP000799537">
    <property type="component" value="Unassembled WGS sequence"/>
</dbReference>
<organism evidence="2 3">
    <name type="scientific">Zasmidium cellare ATCC 36951</name>
    <dbReference type="NCBI Taxonomy" id="1080233"/>
    <lineage>
        <taxon>Eukaryota</taxon>
        <taxon>Fungi</taxon>
        <taxon>Dikarya</taxon>
        <taxon>Ascomycota</taxon>
        <taxon>Pezizomycotina</taxon>
        <taxon>Dothideomycetes</taxon>
        <taxon>Dothideomycetidae</taxon>
        <taxon>Mycosphaerellales</taxon>
        <taxon>Mycosphaerellaceae</taxon>
        <taxon>Zasmidium</taxon>
    </lineage>
</organism>